<feature type="domain" description="EfeO-type cupredoxin-like" evidence="1">
    <location>
        <begin position="32"/>
        <end position="135"/>
    </location>
</feature>
<dbReference type="SUPFAM" id="SSF49503">
    <property type="entry name" value="Cupredoxins"/>
    <property type="match status" value="1"/>
</dbReference>
<dbReference type="AlphaFoldDB" id="A0A974PXX1"/>
<dbReference type="EMBL" id="CP064781">
    <property type="protein sequence ID" value="QRJ63168.1"/>
    <property type="molecule type" value="Genomic_DNA"/>
</dbReference>
<accession>A0A974PXX1</accession>
<dbReference type="Proteomes" id="UP000663444">
    <property type="component" value="Chromosome"/>
</dbReference>
<dbReference type="InterPro" id="IPR028096">
    <property type="entry name" value="EfeO_Cupredoxin"/>
</dbReference>
<dbReference type="Pfam" id="PF13473">
    <property type="entry name" value="Cupredoxin_1"/>
    <property type="match status" value="1"/>
</dbReference>
<gene>
    <name evidence="2" type="ORF">IWH25_15650</name>
</gene>
<sequence>MPALPLDFARGTFTRLHRRLLASDWAPIGAAALVLLASICWTPPARADDMPTIELLMKDGRLHPEALEVPANTRFRLRVRNEGPGAAEFESLELRKELVLAPGVTRNLVFAPMKPGSYKFFDEFHPDTAQGRIVAK</sequence>
<dbReference type="Gene3D" id="2.60.40.420">
    <property type="entry name" value="Cupredoxins - blue copper proteins"/>
    <property type="match status" value="1"/>
</dbReference>
<evidence type="ECO:0000313" key="2">
    <source>
        <dbReference type="EMBL" id="QRJ63168.1"/>
    </source>
</evidence>
<evidence type="ECO:0000313" key="3">
    <source>
        <dbReference type="Proteomes" id="UP000663444"/>
    </source>
</evidence>
<proteinExistence type="predicted"/>
<reference evidence="2" key="1">
    <citation type="submission" date="2020-11" db="EMBL/GenBank/DDBJ databases">
        <title>Azospira restricta DSM 18626 genome sequence.</title>
        <authorList>
            <person name="Moe W.M."/>
        </authorList>
    </citation>
    <scope>NUCLEOTIDE SEQUENCE</scope>
    <source>
        <strain evidence="2">DSM 18626</strain>
    </source>
</reference>
<organism evidence="2 3">
    <name type="scientific">Azospira restricta</name>
    <dbReference type="NCBI Taxonomy" id="404405"/>
    <lineage>
        <taxon>Bacteria</taxon>
        <taxon>Pseudomonadati</taxon>
        <taxon>Pseudomonadota</taxon>
        <taxon>Betaproteobacteria</taxon>
        <taxon>Rhodocyclales</taxon>
        <taxon>Rhodocyclaceae</taxon>
        <taxon>Azospira</taxon>
    </lineage>
</organism>
<dbReference type="RefSeq" id="WP_203386696.1">
    <property type="nucleotide sequence ID" value="NZ_CP064781.1"/>
</dbReference>
<keyword evidence="3" id="KW-1185">Reference proteome</keyword>
<name>A0A974PXX1_9RHOO</name>
<protein>
    <submittedName>
        <fullName evidence="2">Cupredoxin domain-containing protein</fullName>
    </submittedName>
</protein>
<evidence type="ECO:0000259" key="1">
    <source>
        <dbReference type="Pfam" id="PF13473"/>
    </source>
</evidence>
<dbReference type="InterPro" id="IPR008972">
    <property type="entry name" value="Cupredoxin"/>
</dbReference>
<dbReference type="KEGG" id="ares:IWH25_15650"/>